<feature type="compositionally biased region" description="Acidic residues" evidence="1">
    <location>
        <begin position="34"/>
        <end position="48"/>
    </location>
</feature>
<keyword evidence="4" id="KW-1185">Reference proteome</keyword>
<sequence length="117" mass="12644">MVRVKKNNNNNKAAEAAEKAADKAEKANDKVDLEEAEIDDDEPQETPEENANNPANKDLQTMSAVDLDPALLAGLTLGNDSVSKVKELVISKSAAEKLLREKNGNLDAVLRAYIEIA</sequence>
<evidence type="ECO:0000313" key="3">
    <source>
        <dbReference type="EMBL" id="KAJ3133800.1"/>
    </source>
</evidence>
<feature type="compositionally biased region" description="Basic and acidic residues" evidence="1">
    <location>
        <begin position="15"/>
        <end position="33"/>
    </location>
</feature>
<protein>
    <recommendedName>
        <fullName evidence="2">Nascent polypeptide-associated complex subunit alpha-like UBA domain-containing protein</fullName>
    </recommendedName>
</protein>
<feature type="region of interest" description="Disordered" evidence="1">
    <location>
        <begin position="1"/>
        <end position="59"/>
    </location>
</feature>
<organism evidence="3 4">
    <name type="scientific">Physocladia obscura</name>
    <dbReference type="NCBI Taxonomy" id="109957"/>
    <lineage>
        <taxon>Eukaryota</taxon>
        <taxon>Fungi</taxon>
        <taxon>Fungi incertae sedis</taxon>
        <taxon>Chytridiomycota</taxon>
        <taxon>Chytridiomycota incertae sedis</taxon>
        <taxon>Chytridiomycetes</taxon>
        <taxon>Chytridiales</taxon>
        <taxon>Chytriomycetaceae</taxon>
        <taxon>Physocladia</taxon>
    </lineage>
</organism>
<evidence type="ECO:0000313" key="4">
    <source>
        <dbReference type="Proteomes" id="UP001211907"/>
    </source>
</evidence>
<evidence type="ECO:0000256" key="1">
    <source>
        <dbReference type="SAM" id="MobiDB-lite"/>
    </source>
</evidence>
<dbReference type="Pfam" id="PF19026">
    <property type="entry name" value="UBA_HYPK"/>
    <property type="match status" value="1"/>
</dbReference>
<dbReference type="EMBL" id="JADGJH010000207">
    <property type="protein sequence ID" value="KAJ3133800.1"/>
    <property type="molecule type" value="Genomic_DNA"/>
</dbReference>
<accession>A0AAD5T7C9</accession>
<comment type="caution">
    <text evidence="3">The sequence shown here is derived from an EMBL/GenBank/DDBJ whole genome shotgun (WGS) entry which is preliminary data.</text>
</comment>
<dbReference type="AlphaFoldDB" id="A0AAD5T7C9"/>
<evidence type="ECO:0000259" key="2">
    <source>
        <dbReference type="Pfam" id="PF19026"/>
    </source>
</evidence>
<feature type="domain" description="Nascent polypeptide-associated complex subunit alpha-like UBA" evidence="2">
    <location>
        <begin position="85"/>
        <end position="114"/>
    </location>
</feature>
<name>A0AAD5T7C9_9FUNG</name>
<dbReference type="Proteomes" id="UP001211907">
    <property type="component" value="Unassembled WGS sequence"/>
</dbReference>
<dbReference type="InterPro" id="IPR044034">
    <property type="entry name" value="NAC-like_UBA"/>
</dbReference>
<reference evidence="3" key="1">
    <citation type="submission" date="2020-05" db="EMBL/GenBank/DDBJ databases">
        <title>Phylogenomic resolution of chytrid fungi.</title>
        <authorList>
            <person name="Stajich J.E."/>
            <person name="Amses K."/>
            <person name="Simmons R."/>
            <person name="Seto K."/>
            <person name="Myers J."/>
            <person name="Bonds A."/>
            <person name="Quandt C.A."/>
            <person name="Barry K."/>
            <person name="Liu P."/>
            <person name="Grigoriev I."/>
            <person name="Longcore J.E."/>
            <person name="James T.Y."/>
        </authorList>
    </citation>
    <scope>NUCLEOTIDE SEQUENCE</scope>
    <source>
        <strain evidence="3">JEL0513</strain>
    </source>
</reference>
<gene>
    <name evidence="3" type="ORF">HK100_004095</name>
</gene>
<proteinExistence type="predicted"/>